<name>A0A096B4A9_FLAPL</name>
<reference evidence="1 2" key="1">
    <citation type="submission" date="2011-08" db="EMBL/GenBank/DDBJ databases">
        <title>The Genome Sequence of Clostridium orbiscindens 1_3_50AFAA.</title>
        <authorList>
            <consortium name="The Broad Institute Genome Sequencing Platform"/>
            <person name="Earl A."/>
            <person name="Ward D."/>
            <person name="Feldgarden M."/>
            <person name="Gevers D."/>
            <person name="Daigneault M."/>
            <person name="Strauss J."/>
            <person name="Allen-Vercoe E."/>
            <person name="Young S.K."/>
            <person name="Zeng Q."/>
            <person name="Gargeya S."/>
            <person name="Fitzgerald M."/>
            <person name="Haas B."/>
            <person name="Abouelleil A."/>
            <person name="Alvarado L."/>
            <person name="Arachchi H.M."/>
            <person name="Berlin A."/>
            <person name="Brown A."/>
            <person name="Chapman S.B."/>
            <person name="Chen Z."/>
            <person name="Dunbar C."/>
            <person name="Freedman E."/>
            <person name="Gearin G."/>
            <person name="Gellesch M."/>
            <person name="Goldberg J."/>
            <person name="Griggs A."/>
            <person name="Gujja S."/>
            <person name="Heiman D."/>
            <person name="Howarth C."/>
            <person name="Larson L."/>
            <person name="Lui A."/>
            <person name="MacDonald P.J.P."/>
            <person name="Montmayeur A."/>
            <person name="Murphy C."/>
            <person name="Neiman D."/>
            <person name="Pearson M."/>
            <person name="Priest M."/>
            <person name="Roberts A."/>
            <person name="Saif S."/>
            <person name="Shea T."/>
            <person name="Shenoy N."/>
            <person name="Sisk P."/>
            <person name="Stolte C."/>
            <person name="Sykes S."/>
            <person name="Wortman J."/>
            <person name="Nusbaum C."/>
            <person name="Birren B."/>
        </authorList>
    </citation>
    <scope>NUCLEOTIDE SEQUENCE [LARGE SCALE GENOMIC DNA]</scope>
    <source>
        <strain evidence="1 2">1_3_50AFAA</strain>
    </source>
</reference>
<dbReference type="EMBL" id="ADLO01000092">
    <property type="protein sequence ID" value="KGF54213.1"/>
    <property type="molecule type" value="Genomic_DNA"/>
</dbReference>
<dbReference type="Proteomes" id="UP000029585">
    <property type="component" value="Unassembled WGS sequence"/>
</dbReference>
<sequence>MTKTAPSCRCGSWYRDNELERVSGTHWTALARLTREFHPLRVSQVALFACDGSRPLWTASTLGLRLDNRISPICGSSPPGPPRPVCARMAALPIPPFSKWGHGLLIPARLSSRTHIGRTQWTYSIIELSPARTGPPERRRACADWRRCRKSPHFDVHFRKIIIFQQAAFFAHCACFLIKSGANSVKIQSIPVDNGRLQSA</sequence>
<organism evidence="1 2">
    <name type="scientific">Flavonifractor plautii 1_3_50AFAA</name>
    <dbReference type="NCBI Taxonomy" id="742738"/>
    <lineage>
        <taxon>Bacteria</taxon>
        <taxon>Bacillati</taxon>
        <taxon>Bacillota</taxon>
        <taxon>Clostridia</taxon>
        <taxon>Eubacteriales</taxon>
        <taxon>Oscillospiraceae</taxon>
        <taxon>Flavonifractor</taxon>
    </lineage>
</organism>
<gene>
    <name evidence="1" type="ORF">HMPREF9460_03007</name>
</gene>
<comment type="caution">
    <text evidence="1">The sequence shown here is derived from an EMBL/GenBank/DDBJ whole genome shotgun (WGS) entry which is preliminary data.</text>
</comment>
<dbReference type="AlphaFoldDB" id="A0A096B4A9"/>
<keyword evidence="2" id="KW-1185">Reference proteome</keyword>
<evidence type="ECO:0000313" key="2">
    <source>
        <dbReference type="Proteomes" id="UP000029585"/>
    </source>
</evidence>
<accession>A0A096B4A9</accession>
<protein>
    <submittedName>
        <fullName evidence="1">Uncharacterized protein</fullName>
    </submittedName>
</protein>
<evidence type="ECO:0000313" key="1">
    <source>
        <dbReference type="EMBL" id="KGF54213.1"/>
    </source>
</evidence>
<proteinExistence type="predicted"/>
<dbReference type="HOGENOM" id="CLU_1364207_0_0_9"/>